<feature type="domain" description="MnmE helical" evidence="2">
    <location>
        <begin position="120"/>
        <end position="219"/>
    </location>
</feature>
<evidence type="ECO:0000313" key="3">
    <source>
        <dbReference type="EMBL" id="SVB90089.1"/>
    </source>
</evidence>
<protein>
    <recommendedName>
        <fullName evidence="4">GTP-binding protein TrmE N-terminal domain-containing protein</fullName>
    </recommendedName>
</protein>
<proteinExistence type="predicted"/>
<dbReference type="Gene3D" id="1.20.120.430">
    <property type="entry name" value="tRNA modification GTPase MnmE domain 2"/>
    <property type="match status" value="1"/>
</dbReference>
<dbReference type="Gene3D" id="3.40.50.300">
    <property type="entry name" value="P-loop containing nucleotide triphosphate hydrolases"/>
    <property type="match status" value="1"/>
</dbReference>
<dbReference type="InterPro" id="IPR027417">
    <property type="entry name" value="P-loop_NTPase"/>
</dbReference>
<dbReference type="CDD" id="cd14858">
    <property type="entry name" value="TrmE_N"/>
    <property type="match status" value="1"/>
</dbReference>
<dbReference type="SUPFAM" id="SSF103025">
    <property type="entry name" value="Folate-binding domain"/>
    <property type="match status" value="1"/>
</dbReference>
<name>A0A382HSE4_9ZZZZ</name>
<dbReference type="GO" id="GO:0030488">
    <property type="term" value="P:tRNA methylation"/>
    <property type="evidence" value="ECO:0007669"/>
    <property type="project" value="TreeGrafter"/>
</dbReference>
<organism evidence="3">
    <name type="scientific">marine metagenome</name>
    <dbReference type="NCBI Taxonomy" id="408172"/>
    <lineage>
        <taxon>unclassified sequences</taxon>
        <taxon>metagenomes</taxon>
        <taxon>ecological metagenomes</taxon>
    </lineage>
</organism>
<dbReference type="Gene3D" id="3.30.1360.120">
    <property type="entry name" value="Probable tRNA modification gtpase trme, domain 1"/>
    <property type="match status" value="1"/>
</dbReference>
<dbReference type="SUPFAM" id="SSF116878">
    <property type="entry name" value="TrmE connector domain"/>
    <property type="match status" value="1"/>
</dbReference>
<accession>A0A382HSE4</accession>
<evidence type="ECO:0000259" key="1">
    <source>
        <dbReference type="Pfam" id="PF10396"/>
    </source>
</evidence>
<evidence type="ECO:0000259" key="2">
    <source>
        <dbReference type="Pfam" id="PF12631"/>
    </source>
</evidence>
<feature type="domain" description="GTP-binding protein TrmE N-terminal" evidence="1">
    <location>
        <begin position="4"/>
        <end position="117"/>
    </location>
</feature>
<dbReference type="AlphaFoldDB" id="A0A382HSE4"/>
<dbReference type="Pfam" id="PF10396">
    <property type="entry name" value="TrmE_N"/>
    <property type="match status" value="1"/>
</dbReference>
<dbReference type="InterPro" id="IPR027266">
    <property type="entry name" value="TrmE/GcvT-like"/>
</dbReference>
<reference evidence="3" key="1">
    <citation type="submission" date="2018-05" db="EMBL/GenBank/DDBJ databases">
        <authorList>
            <person name="Lanie J.A."/>
            <person name="Ng W.-L."/>
            <person name="Kazmierczak K.M."/>
            <person name="Andrzejewski T.M."/>
            <person name="Davidsen T.M."/>
            <person name="Wayne K.J."/>
            <person name="Tettelin H."/>
            <person name="Glass J.I."/>
            <person name="Rusch D."/>
            <person name="Podicherti R."/>
            <person name="Tsui H.-C.T."/>
            <person name="Winkler M.E."/>
        </authorList>
    </citation>
    <scope>NUCLEOTIDE SEQUENCE</scope>
</reference>
<dbReference type="InterPro" id="IPR027368">
    <property type="entry name" value="MnmE_dom2"/>
</dbReference>
<dbReference type="InterPro" id="IPR018948">
    <property type="entry name" value="GTP-bd_TrmE_N"/>
</dbReference>
<evidence type="ECO:0008006" key="4">
    <source>
        <dbReference type="Google" id="ProtNLM"/>
    </source>
</evidence>
<gene>
    <name evidence="3" type="ORF">METZ01_LOCUS242943</name>
</gene>
<feature type="non-terminal residue" evidence="3">
    <location>
        <position position="238"/>
    </location>
</feature>
<dbReference type="PANTHER" id="PTHR42714:SF2">
    <property type="entry name" value="TRNA MODIFICATION GTPASE GTPBP3, MITOCHONDRIAL"/>
    <property type="match status" value="1"/>
</dbReference>
<dbReference type="Pfam" id="PF12631">
    <property type="entry name" value="MnmE_helical"/>
    <property type="match status" value="1"/>
</dbReference>
<dbReference type="InterPro" id="IPR025867">
    <property type="entry name" value="MnmE_helical"/>
</dbReference>
<dbReference type="EMBL" id="UINC01062962">
    <property type="protein sequence ID" value="SVB90089.1"/>
    <property type="molecule type" value="Genomic_DNA"/>
</dbReference>
<dbReference type="GO" id="GO:0005829">
    <property type="term" value="C:cytosol"/>
    <property type="evidence" value="ECO:0007669"/>
    <property type="project" value="TreeGrafter"/>
</dbReference>
<dbReference type="GO" id="GO:0002098">
    <property type="term" value="P:tRNA wobble uridine modification"/>
    <property type="evidence" value="ECO:0007669"/>
    <property type="project" value="TreeGrafter"/>
</dbReference>
<dbReference type="PANTHER" id="PTHR42714">
    <property type="entry name" value="TRNA MODIFICATION GTPASE GTPBP3"/>
    <property type="match status" value="1"/>
</dbReference>
<sequence length="238" mass="25012">MEETIVAQATPRGRGGIAVVRLSGEGAKAVGKMICGSLPEAWSLKPCSFSRCGGEVIDSGLVIFFAGPRSYTGEDVVELHCHGNPLIVDALVSSAVSFGARVAEPGEFTKRAFLNNKIDLAQAEAVSDLISAKTETSLRGANASFSGDFSRAINTSIDRLIELRVSVEASLDFPDEDDVGGGLENLNKDLLSGIEGEVSFMESLLSSSRSSQVLRKGAKVVIVGPPNCGKSTLLNFFA</sequence>